<protein>
    <submittedName>
        <fullName evidence="1">Uncharacterized protein</fullName>
    </submittedName>
</protein>
<dbReference type="Proteomes" id="UP000014254">
    <property type="component" value="Unassembled WGS sequence"/>
</dbReference>
<reference evidence="2" key="1">
    <citation type="submission" date="2013-05" db="EMBL/GenBank/DDBJ databases">
        <title>The Genome sequence of Mucor circinelloides f. circinelloides 1006PhL.</title>
        <authorList>
            <consortium name="The Broad Institute Genomics Platform"/>
            <person name="Cuomo C."/>
            <person name="Earl A."/>
            <person name="Findley K."/>
            <person name="Lee S.C."/>
            <person name="Walker B."/>
            <person name="Young S."/>
            <person name="Zeng Q."/>
            <person name="Gargeya S."/>
            <person name="Fitzgerald M."/>
            <person name="Haas B."/>
            <person name="Abouelleil A."/>
            <person name="Allen A.W."/>
            <person name="Alvarado L."/>
            <person name="Arachchi H.M."/>
            <person name="Berlin A.M."/>
            <person name="Chapman S.B."/>
            <person name="Gainer-Dewar J."/>
            <person name="Goldberg J."/>
            <person name="Griggs A."/>
            <person name="Gujja S."/>
            <person name="Hansen M."/>
            <person name="Howarth C."/>
            <person name="Imamovic A."/>
            <person name="Ireland A."/>
            <person name="Larimer J."/>
            <person name="McCowan C."/>
            <person name="Murphy C."/>
            <person name="Pearson M."/>
            <person name="Poon T.W."/>
            <person name="Priest M."/>
            <person name="Roberts A."/>
            <person name="Saif S."/>
            <person name="Shea T."/>
            <person name="Sisk P."/>
            <person name="Sykes S."/>
            <person name="Wortman J."/>
            <person name="Nusbaum C."/>
            <person name="Birren B."/>
        </authorList>
    </citation>
    <scope>NUCLEOTIDE SEQUENCE [LARGE SCALE GENOMIC DNA]</scope>
    <source>
        <strain evidence="2">1006PhL</strain>
    </source>
</reference>
<keyword evidence="2" id="KW-1185">Reference proteome</keyword>
<dbReference type="EMBL" id="KE124126">
    <property type="protein sequence ID" value="EPB82185.1"/>
    <property type="molecule type" value="Genomic_DNA"/>
</dbReference>
<dbReference type="AlphaFoldDB" id="S2JQW0"/>
<accession>S2JQW0</accession>
<dbReference type="OrthoDB" id="2273539at2759"/>
<dbReference type="VEuPathDB" id="FungiDB:HMPREF1544_11068"/>
<gene>
    <name evidence="1" type="ORF">HMPREF1544_11068</name>
</gene>
<name>S2JQW0_MUCC1</name>
<dbReference type="InParanoid" id="S2JQW0"/>
<evidence type="ECO:0000313" key="2">
    <source>
        <dbReference type="Proteomes" id="UP000014254"/>
    </source>
</evidence>
<sequence length="195" mass="21930">MEKAIHNITLDHRQGQRAKEAPSRGFYGCQMRRHLMSGEACFAKRLGAKSIGSQDKTVVNGKASDKWTEERRVVVIFTINGSSSVEAEKEFVGVSGSPFLKAGSRFWAKDCPLISQSSIDAYLSQTPLDPIVALGYFLTTGSLSLNTFEYKQDHTVQQLYQTSYKFEMAELKHKNESVEPLQSLLEKMKRQIENS</sequence>
<proteinExistence type="predicted"/>
<organism evidence="1 2">
    <name type="scientific">Mucor circinelloides f. circinelloides (strain 1006PhL)</name>
    <name type="common">Mucormycosis agent</name>
    <name type="synonym">Calyptromyces circinelloides</name>
    <dbReference type="NCBI Taxonomy" id="1220926"/>
    <lineage>
        <taxon>Eukaryota</taxon>
        <taxon>Fungi</taxon>
        <taxon>Fungi incertae sedis</taxon>
        <taxon>Mucoromycota</taxon>
        <taxon>Mucoromycotina</taxon>
        <taxon>Mucoromycetes</taxon>
        <taxon>Mucorales</taxon>
        <taxon>Mucorineae</taxon>
        <taxon>Mucoraceae</taxon>
        <taxon>Mucor</taxon>
    </lineage>
</organism>
<evidence type="ECO:0000313" key="1">
    <source>
        <dbReference type="EMBL" id="EPB82185.1"/>
    </source>
</evidence>